<feature type="binding site" evidence="7">
    <location>
        <position position="238"/>
    </location>
    <ligand>
        <name>ATP</name>
        <dbReference type="ChEBI" id="CHEBI:30616"/>
    </ligand>
</feature>
<feature type="short sequence motif" description="'KMSKS' region" evidence="7">
    <location>
        <begin position="235"/>
        <end position="239"/>
    </location>
</feature>
<dbReference type="HAMAP" id="MF_01428">
    <property type="entry name" value="Glu_Q_tRNA_synth"/>
    <property type="match status" value="1"/>
</dbReference>
<dbReference type="GO" id="GO:0005524">
    <property type="term" value="F:ATP binding"/>
    <property type="evidence" value="ECO:0007669"/>
    <property type="project" value="UniProtKB-KW"/>
</dbReference>
<dbReference type="GO" id="GO:0008270">
    <property type="term" value="F:zinc ion binding"/>
    <property type="evidence" value="ECO:0007669"/>
    <property type="project" value="UniProtKB-UniRule"/>
</dbReference>
<keyword evidence="8" id="KW-0648">Protein biosynthesis</keyword>
<feature type="binding site" evidence="7">
    <location>
        <position position="41"/>
    </location>
    <ligand>
        <name>L-glutamate</name>
        <dbReference type="ChEBI" id="CHEBI:29985"/>
    </ligand>
</feature>
<feature type="binding site" evidence="7">
    <location>
        <position position="96"/>
    </location>
    <ligand>
        <name>Zn(2+)</name>
        <dbReference type="ChEBI" id="CHEBI:29105"/>
    </ligand>
</feature>
<evidence type="ECO:0000256" key="6">
    <source>
        <dbReference type="ARBA" id="ARBA00023146"/>
    </source>
</evidence>
<evidence type="ECO:0000256" key="5">
    <source>
        <dbReference type="ARBA" id="ARBA00022840"/>
    </source>
</evidence>
<dbReference type="InterPro" id="IPR049940">
    <property type="entry name" value="GluQ/Sye"/>
</dbReference>
<keyword evidence="11" id="KW-1185">Reference proteome</keyword>
<feature type="binding site" evidence="7">
    <location>
        <position position="98"/>
    </location>
    <ligand>
        <name>Zn(2+)</name>
        <dbReference type="ChEBI" id="CHEBI:29105"/>
    </ligand>
</feature>
<keyword evidence="2 7" id="KW-0479">Metal-binding</keyword>
<evidence type="ECO:0000256" key="2">
    <source>
        <dbReference type="ARBA" id="ARBA00022723"/>
    </source>
</evidence>
<dbReference type="InterPro" id="IPR000924">
    <property type="entry name" value="Glu/Gln-tRNA-synth"/>
</dbReference>
<keyword evidence="3 7" id="KW-0547">Nucleotide-binding</keyword>
<keyword evidence="6 7" id="KW-0030">Aminoacyl-tRNA synthetase</keyword>
<proteinExistence type="inferred from homology"/>
<dbReference type="STRING" id="1229780.BN381_60019"/>
<comment type="caution">
    <text evidence="10">The sequence shown here is derived from an EMBL/GenBank/DDBJ whole genome shotgun (WGS) entry which is preliminary data.</text>
</comment>
<dbReference type="RefSeq" id="WP_012229585.1">
    <property type="nucleotide sequence ID" value="NZ_HG422565.1"/>
</dbReference>
<protein>
    <recommendedName>
        <fullName evidence="7">Glutamyl-Q tRNA(Asp) synthetase</fullName>
        <shortName evidence="7">Glu-Q-RSs</shortName>
        <ecNumber evidence="7">6.1.1.-</ecNumber>
    </recommendedName>
</protein>
<evidence type="ECO:0000256" key="1">
    <source>
        <dbReference type="ARBA" id="ARBA00022598"/>
    </source>
</evidence>
<dbReference type="Gene3D" id="3.40.50.620">
    <property type="entry name" value="HUPs"/>
    <property type="match status" value="1"/>
</dbReference>
<evidence type="ECO:0000313" key="11">
    <source>
        <dbReference type="Proteomes" id="UP000018291"/>
    </source>
</evidence>
<dbReference type="InterPro" id="IPR022380">
    <property type="entry name" value="Glu-Q_tRNA(Asp)_Synthase"/>
</dbReference>
<dbReference type="PRINTS" id="PR00987">
    <property type="entry name" value="TRNASYNTHGLU"/>
</dbReference>
<dbReference type="PROSITE" id="PS00178">
    <property type="entry name" value="AA_TRNA_LIGASE_I"/>
    <property type="match status" value="1"/>
</dbReference>
<feature type="domain" description="Glutamyl/glutaminyl-tRNA synthetase class Ib catalytic" evidence="9">
    <location>
        <begin position="5"/>
        <end position="294"/>
    </location>
</feature>
<dbReference type="eggNOG" id="COG0008">
    <property type="taxonomic scope" value="Bacteria"/>
</dbReference>
<dbReference type="PANTHER" id="PTHR43311:SF1">
    <property type="entry name" value="GLUTAMYL-Q TRNA(ASP) SYNTHETASE"/>
    <property type="match status" value="1"/>
</dbReference>
<feature type="binding site" evidence="7">
    <location>
        <position position="179"/>
    </location>
    <ligand>
        <name>L-glutamate</name>
        <dbReference type="ChEBI" id="CHEBI:29985"/>
    </ligand>
</feature>
<dbReference type="PANTHER" id="PTHR43311">
    <property type="entry name" value="GLUTAMATE--TRNA LIGASE"/>
    <property type="match status" value="1"/>
</dbReference>
<evidence type="ECO:0000256" key="7">
    <source>
        <dbReference type="HAMAP-Rule" id="MF_01428"/>
    </source>
</evidence>
<feature type="binding site" evidence="7">
    <location>
        <position position="123"/>
    </location>
    <ligand>
        <name>Zn(2+)</name>
        <dbReference type="ChEBI" id="CHEBI:29105"/>
    </ligand>
</feature>
<dbReference type="GO" id="GO:0006400">
    <property type="term" value="P:tRNA modification"/>
    <property type="evidence" value="ECO:0007669"/>
    <property type="project" value="InterPro"/>
</dbReference>
<dbReference type="InterPro" id="IPR001412">
    <property type="entry name" value="aa-tRNA-synth_I_CS"/>
</dbReference>
<dbReference type="EC" id="6.1.1.-" evidence="7"/>
<dbReference type="AlphaFoldDB" id="R4Z367"/>
<feature type="binding site" evidence="7">
    <location>
        <position position="119"/>
    </location>
    <ligand>
        <name>Zn(2+)</name>
        <dbReference type="ChEBI" id="CHEBI:29105"/>
    </ligand>
</feature>
<dbReference type="GO" id="GO:0004818">
    <property type="term" value="F:glutamate-tRNA ligase activity"/>
    <property type="evidence" value="ECO:0007669"/>
    <property type="project" value="TreeGrafter"/>
</dbReference>
<dbReference type="HOGENOM" id="CLU_015768_0_0_11"/>
<dbReference type="InterPro" id="IPR014729">
    <property type="entry name" value="Rossmann-like_a/b/a_fold"/>
</dbReference>
<dbReference type="SUPFAM" id="SSF52374">
    <property type="entry name" value="Nucleotidylyl transferase"/>
    <property type="match status" value="1"/>
</dbReference>
<feature type="binding site" evidence="7">
    <location>
        <begin position="5"/>
        <end position="9"/>
    </location>
    <ligand>
        <name>L-glutamate</name>
        <dbReference type="ChEBI" id="CHEBI:29985"/>
    </ligand>
</feature>
<comment type="function">
    <text evidence="7">Catalyzes the tRNA-independent activation of glutamate in presence of ATP and the subsequent transfer of glutamate onto a tRNA(Asp). Glutamate is transferred on the 2-amino-5-(4,5-dihydroxy-2-cyclopenten-1-yl) moiety of the queuosine in the wobble position of the QUC anticodon.</text>
</comment>
<keyword evidence="4 7" id="KW-0862">Zinc</keyword>
<dbReference type="NCBIfam" id="TIGR03838">
    <property type="entry name" value="queuosine_YadB"/>
    <property type="match status" value="1"/>
</dbReference>
<comment type="cofactor">
    <cofactor evidence="7">
        <name>Zn(2+)</name>
        <dbReference type="ChEBI" id="CHEBI:29105"/>
    </cofactor>
    <text evidence="7">Binds 1 zinc ion per subunit.</text>
</comment>
<dbReference type="NCBIfam" id="NF004315">
    <property type="entry name" value="PRK05710.1-4"/>
    <property type="match status" value="1"/>
</dbReference>
<organism evidence="10 11">
    <name type="scientific">Candidatus Neomicrothrix parvicella RN1</name>
    <dbReference type="NCBI Taxonomy" id="1229780"/>
    <lineage>
        <taxon>Bacteria</taxon>
        <taxon>Bacillati</taxon>
        <taxon>Actinomycetota</taxon>
        <taxon>Acidimicrobiia</taxon>
        <taxon>Acidimicrobiales</taxon>
        <taxon>Microthrixaceae</taxon>
        <taxon>Candidatus Neomicrothrix</taxon>
    </lineage>
</organism>
<gene>
    <name evidence="7 10" type="primary">gluQ</name>
    <name evidence="10" type="ORF">BN381_60019</name>
</gene>
<keyword evidence="5 7" id="KW-0067">ATP-binding</keyword>
<evidence type="ECO:0000313" key="10">
    <source>
        <dbReference type="EMBL" id="CCM65115.1"/>
    </source>
</evidence>
<evidence type="ECO:0000256" key="4">
    <source>
        <dbReference type="ARBA" id="ARBA00022833"/>
    </source>
</evidence>
<feature type="binding site" evidence="7">
    <location>
        <position position="197"/>
    </location>
    <ligand>
        <name>L-glutamate</name>
        <dbReference type="ChEBI" id="CHEBI:29985"/>
    </ligand>
</feature>
<feature type="short sequence motif" description="'HIGH' region" evidence="7">
    <location>
        <begin position="8"/>
        <end position="18"/>
    </location>
</feature>
<dbReference type="OrthoDB" id="9807503at2"/>
<name>R4Z367_9ACTN</name>
<evidence type="ECO:0000256" key="3">
    <source>
        <dbReference type="ARBA" id="ARBA00022741"/>
    </source>
</evidence>
<keyword evidence="1 7" id="KW-0436">Ligase</keyword>
<accession>R4Z367</accession>
<dbReference type="Pfam" id="PF00749">
    <property type="entry name" value="tRNA-synt_1c"/>
    <property type="match status" value="1"/>
</dbReference>
<reference evidence="10 11" key="1">
    <citation type="journal article" date="2013" name="ISME J.">
        <title>Metabolic model for the filamentous 'Candidatus Microthrix parvicella' based on genomic and metagenomic analyses.</title>
        <authorList>
            <person name="Jon McIlroy S."/>
            <person name="Kristiansen R."/>
            <person name="Albertsen M."/>
            <person name="Michael Karst S."/>
            <person name="Rossetti S."/>
            <person name="Lund Nielsen J."/>
            <person name="Tandoi V."/>
            <person name="James Seviour R."/>
            <person name="Nielsen P.H."/>
        </authorList>
    </citation>
    <scope>NUCLEOTIDE SEQUENCE [LARGE SCALE GENOMIC DNA]</scope>
    <source>
        <strain evidence="10 11">RN1</strain>
    </source>
</reference>
<evidence type="ECO:0000259" key="9">
    <source>
        <dbReference type="Pfam" id="PF00749"/>
    </source>
</evidence>
<dbReference type="NCBIfam" id="NF004314">
    <property type="entry name" value="PRK05710.1-3"/>
    <property type="match status" value="1"/>
</dbReference>
<dbReference type="InterPro" id="IPR020058">
    <property type="entry name" value="Glu/Gln-tRNA-synth_Ib_cat-dom"/>
</dbReference>
<dbReference type="GO" id="GO:0006424">
    <property type="term" value="P:glutamyl-tRNA aminoacylation"/>
    <property type="evidence" value="ECO:0007669"/>
    <property type="project" value="InterPro"/>
</dbReference>
<comment type="similarity">
    <text evidence="7">Belongs to the class-I aminoacyl-tRNA synthetase family. GluQ subfamily.</text>
</comment>
<evidence type="ECO:0000256" key="8">
    <source>
        <dbReference type="RuleBase" id="RU363037"/>
    </source>
</evidence>
<dbReference type="Proteomes" id="UP000018291">
    <property type="component" value="Unassembled WGS sequence"/>
</dbReference>
<dbReference type="EMBL" id="CANL01000056">
    <property type="protein sequence ID" value="CCM65115.1"/>
    <property type="molecule type" value="Genomic_DNA"/>
</dbReference>
<dbReference type="GO" id="GO:0005829">
    <property type="term" value="C:cytosol"/>
    <property type="evidence" value="ECO:0007669"/>
    <property type="project" value="TreeGrafter"/>
</dbReference>
<sequence>MANGRFAPSPSGPLHLGNLRTAMLAWLFARSSNGRFAMRMEDLTTGAAPVAEAEQLGDLAEIGLTWDGPITRQSEHAERYRSALMQLEDEGRTYPCFCSRREIREAAAAPHGEVGLGAYPGSCRTLGSVERERRAESRPPALRLDAGAAEVQVTDALKGPLTSTVDDFVLRRGDGVAAYNLAVVVDDAAEGVEQVVRGDDLWTSTPRQVLLGRLLGLPIPNFAHVPLVLGPGGERLAKRDGAVTLADRKALGETPAEVRAALARSLGLAKPGEEPAMAQLIARFDPARLPVETWAFHAGR</sequence>